<dbReference type="Pfam" id="PF05239">
    <property type="entry name" value="PRC"/>
    <property type="match status" value="1"/>
</dbReference>
<dbReference type="AlphaFoldDB" id="A0A845QZ08"/>
<dbReference type="Gene3D" id="2.30.30.240">
    <property type="entry name" value="PRC-barrel domain"/>
    <property type="match status" value="1"/>
</dbReference>
<dbReference type="SUPFAM" id="SSF50346">
    <property type="entry name" value="PRC-barrel domain"/>
    <property type="match status" value="1"/>
</dbReference>
<dbReference type="NCBIfam" id="TIGR02888">
    <property type="entry name" value="spore_YlmC_YmxH"/>
    <property type="match status" value="1"/>
</dbReference>
<evidence type="ECO:0000259" key="1">
    <source>
        <dbReference type="Pfam" id="PF05239"/>
    </source>
</evidence>
<dbReference type="EMBL" id="QXXA01000007">
    <property type="protein sequence ID" value="NBI06746.1"/>
    <property type="molecule type" value="Genomic_DNA"/>
</dbReference>
<protein>
    <submittedName>
        <fullName evidence="2">YlmC/YmxH family sporulation protein</fullName>
    </submittedName>
</protein>
<dbReference type="OrthoDB" id="6024937at2"/>
<evidence type="ECO:0000313" key="2">
    <source>
        <dbReference type="EMBL" id="NBI06746.1"/>
    </source>
</evidence>
<dbReference type="InterPro" id="IPR011033">
    <property type="entry name" value="PRC_barrel-like_sf"/>
</dbReference>
<gene>
    <name evidence="2" type="ORF">D3Z33_07715</name>
</gene>
<evidence type="ECO:0000313" key="3">
    <source>
        <dbReference type="Proteomes" id="UP000467132"/>
    </source>
</evidence>
<dbReference type="PANTHER" id="PTHR40061">
    <property type="entry name" value="SPORULATION PROTEIN YLMC-RELATED"/>
    <property type="match status" value="1"/>
</dbReference>
<dbReference type="PANTHER" id="PTHR40061:SF1">
    <property type="entry name" value="SPORULATION PROTEIN YLMC-RELATED"/>
    <property type="match status" value="1"/>
</dbReference>
<keyword evidence="3" id="KW-1185">Reference proteome</keyword>
<dbReference type="RefSeq" id="WP_130807232.1">
    <property type="nucleotide sequence ID" value="NZ_LR130785.1"/>
</dbReference>
<dbReference type="InterPro" id="IPR027275">
    <property type="entry name" value="PRC-brl_dom"/>
</dbReference>
<proteinExistence type="predicted"/>
<dbReference type="InterPro" id="IPR014238">
    <property type="entry name" value="Spore_YlmC/YmxH"/>
</dbReference>
<dbReference type="Proteomes" id="UP000467132">
    <property type="component" value="Unassembled WGS sequence"/>
</dbReference>
<comment type="caution">
    <text evidence="2">The sequence shown here is derived from an EMBL/GenBank/DDBJ whole genome shotgun (WGS) entry which is preliminary data.</text>
</comment>
<feature type="domain" description="PRC-barrel" evidence="1">
    <location>
        <begin position="2"/>
        <end position="78"/>
    </location>
</feature>
<sequence>MIKASELTEKEIINVVDGSKLGMINDIEIDLENAKIKAIIMPKAGGIMSLFTKYNNVVIDWEDIVRIGNEVILVNIDSQKYKDLNDNI</sequence>
<name>A0A845QZ08_9CLOT</name>
<organism evidence="2 3">
    <name type="scientific">Senegalia massiliensis</name>
    <dbReference type="NCBI Taxonomy" id="1720316"/>
    <lineage>
        <taxon>Bacteria</taxon>
        <taxon>Bacillati</taxon>
        <taxon>Bacillota</taxon>
        <taxon>Clostridia</taxon>
        <taxon>Eubacteriales</taxon>
        <taxon>Clostridiaceae</taxon>
        <taxon>Senegalia</taxon>
    </lineage>
</organism>
<accession>A0A845QZ08</accession>
<reference evidence="2 3" key="1">
    <citation type="submission" date="2018-08" db="EMBL/GenBank/DDBJ databases">
        <title>Murine metabolic-syndrome-specific gut microbial biobank.</title>
        <authorList>
            <person name="Liu C."/>
        </authorList>
    </citation>
    <scope>NUCLEOTIDE SEQUENCE [LARGE SCALE GENOMIC DNA]</scope>
    <source>
        <strain evidence="2 3">583</strain>
    </source>
</reference>